<keyword evidence="3" id="KW-0862">Zinc</keyword>
<dbReference type="EMBL" id="GGEC01027799">
    <property type="protein sequence ID" value="MBX08283.1"/>
    <property type="molecule type" value="Transcribed_RNA"/>
</dbReference>
<name>A0A2P2KRC2_RHIMU</name>
<keyword evidence="1" id="KW-0479">Metal-binding</keyword>
<dbReference type="InterPro" id="IPR011016">
    <property type="entry name" value="Znf_RING-CH"/>
</dbReference>
<dbReference type="Gene3D" id="3.30.40.10">
    <property type="entry name" value="Zinc/RING finger domain, C3HC4 (zinc finger)"/>
    <property type="match status" value="1"/>
</dbReference>
<evidence type="ECO:0000256" key="2">
    <source>
        <dbReference type="ARBA" id="ARBA00022771"/>
    </source>
</evidence>
<feature type="domain" description="RING-CH-type" evidence="6">
    <location>
        <begin position="96"/>
        <end position="156"/>
    </location>
</feature>
<proteinExistence type="predicted"/>
<keyword evidence="5" id="KW-0472">Membrane</keyword>
<evidence type="ECO:0000256" key="4">
    <source>
        <dbReference type="SAM" id="MobiDB-lite"/>
    </source>
</evidence>
<reference evidence="7" key="1">
    <citation type="submission" date="2018-02" db="EMBL/GenBank/DDBJ databases">
        <title>Rhizophora mucronata_Transcriptome.</title>
        <authorList>
            <person name="Meera S.P."/>
            <person name="Sreeshan A."/>
            <person name="Augustine A."/>
        </authorList>
    </citation>
    <scope>NUCLEOTIDE SEQUENCE</scope>
    <source>
        <tissue evidence="7">Leaf</tissue>
    </source>
</reference>
<keyword evidence="5" id="KW-0812">Transmembrane</keyword>
<dbReference type="Pfam" id="PF12906">
    <property type="entry name" value="RINGv"/>
    <property type="match status" value="1"/>
</dbReference>
<feature type="transmembrane region" description="Helical" evidence="5">
    <location>
        <begin position="188"/>
        <end position="210"/>
    </location>
</feature>
<evidence type="ECO:0000259" key="6">
    <source>
        <dbReference type="PROSITE" id="PS51292"/>
    </source>
</evidence>
<evidence type="ECO:0000256" key="3">
    <source>
        <dbReference type="ARBA" id="ARBA00022833"/>
    </source>
</evidence>
<dbReference type="EMBL" id="GGEC01027795">
    <property type="protein sequence ID" value="MBX08279.1"/>
    <property type="molecule type" value="Transcribed_RNA"/>
</dbReference>
<organism evidence="7">
    <name type="scientific">Rhizophora mucronata</name>
    <name type="common">Asiatic mangrove</name>
    <dbReference type="NCBI Taxonomy" id="61149"/>
    <lineage>
        <taxon>Eukaryota</taxon>
        <taxon>Viridiplantae</taxon>
        <taxon>Streptophyta</taxon>
        <taxon>Embryophyta</taxon>
        <taxon>Tracheophyta</taxon>
        <taxon>Spermatophyta</taxon>
        <taxon>Magnoliopsida</taxon>
        <taxon>eudicotyledons</taxon>
        <taxon>Gunneridae</taxon>
        <taxon>Pentapetalae</taxon>
        <taxon>rosids</taxon>
        <taxon>fabids</taxon>
        <taxon>Malpighiales</taxon>
        <taxon>Rhizophoraceae</taxon>
        <taxon>Rhizophora</taxon>
    </lineage>
</organism>
<feature type="region of interest" description="Disordered" evidence="4">
    <location>
        <begin position="1"/>
        <end position="54"/>
    </location>
</feature>
<feature type="compositionally biased region" description="Low complexity" evidence="4">
    <location>
        <begin position="1"/>
        <end position="14"/>
    </location>
</feature>
<sequence length="263" mass="28706">MQNDASSISAGAAGDRPCVKNEVDLEKQDNTHAPPSPSQDQEEEGGHRGLAGNSHLEANSTSLTILVSDGESPLTQLSSKTKPEYVLSPKKGHLSRTASSQEQCRICQQEKEEVLIDLGCKCKGGLAKAHHSCIDTWFRSRGSNKCEICQEVAVNVPPPESHPSTDWVWRLDPNFRPRDRERGCFSPLWVAFSILIGGLLLDVLISITLGVSALPVNIIIGVIVVLGLGTALRLALEFCHEWNFRRVAQRVDANVNLGYHPAL</sequence>
<keyword evidence="2" id="KW-0863">Zinc-finger</keyword>
<evidence type="ECO:0000256" key="1">
    <source>
        <dbReference type="ARBA" id="ARBA00022723"/>
    </source>
</evidence>
<accession>A0A2P2KRC2</accession>
<keyword evidence="5" id="KW-1133">Transmembrane helix</keyword>
<feature type="transmembrane region" description="Helical" evidence="5">
    <location>
        <begin position="216"/>
        <end position="236"/>
    </location>
</feature>
<dbReference type="CDD" id="cd16495">
    <property type="entry name" value="RING_CH-C4HC3_MARCH"/>
    <property type="match status" value="1"/>
</dbReference>
<protein>
    <submittedName>
        <fullName evidence="7">E3 ubiquitin-protein ligase MARCH2 isoform X2</fullName>
    </submittedName>
</protein>
<dbReference type="SMART" id="SM00744">
    <property type="entry name" value="RINGv"/>
    <property type="match status" value="1"/>
</dbReference>
<dbReference type="PANTHER" id="PTHR46214:SF16">
    <property type="entry name" value="OS10G0481450 PROTEIN"/>
    <property type="match status" value="1"/>
</dbReference>
<feature type="compositionally biased region" description="Basic and acidic residues" evidence="4">
    <location>
        <begin position="17"/>
        <end position="30"/>
    </location>
</feature>
<dbReference type="GO" id="GO:0008270">
    <property type="term" value="F:zinc ion binding"/>
    <property type="evidence" value="ECO:0007669"/>
    <property type="project" value="UniProtKB-KW"/>
</dbReference>
<dbReference type="AlphaFoldDB" id="A0A2P2KRC2"/>
<dbReference type="PANTHER" id="PTHR46214">
    <property type="entry name" value="ZINC FINGER, RING-CH-TYPE"/>
    <property type="match status" value="1"/>
</dbReference>
<dbReference type="InterPro" id="IPR013083">
    <property type="entry name" value="Znf_RING/FYVE/PHD"/>
</dbReference>
<dbReference type="SUPFAM" id="SSF57850">
    <property type="entry name" value="RING/U-box"/>
    <property type="match status" value="1"/>
</dbReference>
<evidence type="ECO:0000313" key="7">
    <source>
        <dbReference type="EMBL" id="MBX08279.1"/>
    </source>
</evidence>
<dbReference type="PROSITE" id="PS51292">
    <property type="entry name" value="ZF_RING_CH"/>
    <property type="match status" value="1"/>
</dbReference>
<evidence type="ECO:0000256" key="5">
    <source>
        <dbReference type="SAM" id="Phobius"/>
    </source>
</evidence>